<accession>A0ABQ6LRG5</accession>
<protein>
    <recommendedName>
        <fullName evidence="4">Dienelactone hydrolase domain-containing protein</fullName>
    </recommendedName>
</protein>
<keyword evidence="3" id="KW-0472">Membrane</keyword>
<dbReference type="SUPFAM" id="SSF53474">
    <property type="entry name" value="alpha/beta-Hydrolases"/>
    <property type="match status" value="1"/>
</dbReference>
<evidence type="ECO:0000313" key="5">
    <source>
        <dbReference type="EMBL" id="GMG84643.1"/>
    </source>
</evidence>
<gene>
    <name evidence="5" type="ORF">LNKW23_38590</name>
</gene>
<evidence type="ECO:0000256" key="1">
    <source>
        <dbReference type="ARBA" id="ARBA00022729"/>
    </source>
</evidence>
<evidence type="ECO:0000256" key="2">
    <source>
        <dbReference type="SAM" id="MobiDB-lite"/>
    </source>
</evidence>
<dbReference type="Gene3D" id="3.40.50.1820">
    <property type="entry name" value="alpha/beta hydrolase"/>
    <property type="match status" value="1"/>
</dbReference>
<organism evidence="5 6">
    <name type="scientific">Paralimibaculum aggregatum</name>
    <dbReference type="NCBI Taxonomy" id="3036245"/>
    <lineage>
        <taxon>Bacteria</taxon>
        <taxon>Pseudomonadati</taxon>
        <taxon>Pseudomonadota</taxon>
        <taxon>Alphaproteobacteria</taxon>
        <taxon>Rhodobacterales</taxon>
        <taxon>Paracoccaceae</taxon>
        <taxon>Paralimibaculum</taxon>
    </lineage>
</organism>
<feature type="region of interest" description="Disordered" evidence="2">
    <location>
        <begin position="1"/>
        <end position="21"/>
    </location>
</feature>
<keyword evidence="3" id="KW-1133">Transmembrane helix</keyword>
<evidence type="ECO:0000259" key="4">
    <source>
        <dbReference type="Pfam" id="PF01738"/>
    </source>
</evidence>
<keyword evidence="3" id="KW-0812">Transmembrane</keyword>
<proteinExistence type="predicted"/>
<comment type="caution">
    <text evidence="5">The sequence shown here is derived from an EMBL/GenBank/DDBJ whole genome shotgun (WGS) entry which is preliminary data.</text>
</comment>
<feature type="domain" description="Dienelactone hydrolase" evidence="4">
    <location>
        <begin position="193"/>
        <end position="298"/>
    </location>
</feature>
<evidence type="ECO:0000256" key="3">
    <source>
        <dbReference type="SAM" id="Phobius"/>
    </source>
</evidence>
<dbReference type="Pfam" id="PF01738">
    <property type="entry name" value="DLH"/>
    <property type="match status" value="1"/>
</dbReference>
<keyword evidence="6" id="KW-1185">Reference proteome</keyword>
<dbReference type="EMBL" id="BSYI01000040">
    <property type="protein sequence ID" value="GMG84643.1"/>
    <property type="molecule type" value="Genomic_DNA"/>
</dbReference>
<sequence length="318" mass="33689">MRGTGRGSGVLAGNGAESGSEDRPMRAVFDFLMGIIGGLVLAAGLLALDVVLETRLAAHHRALSGAAAGPAVTRAVRLRRPPEPVGDYAVRRLTAPIPAERYRRRHVPRTEGLRSGQVRVGGRERRYSLLVPRRAWSGVASPVLVVLHGSDGGAAAMLDMWREIARPAGLILVAPEAFGGSWHPRRDGPEFAHALLADLARDYAIDPKRIYLFGHDSGAGQALALANAMPGMWRAVAVHGGAVPAAQVAAAEGPLPAIALYVGTEDAVFPAPAVHRSAAALAGAGHDVMLAEIAGHTHWYFDIGPWLSDRAWAFFRQH</sequence>
<name>A0ABQ6LRG5_9RHOB</name>
<keyword evidence="1" id="KW-0732">Signal</keyword>
<feature type="compositionally biased region" description="Gly residues" evidence="2">
    <location>
        <begin position="1"/>
        <end position="12"/>
    </location>
</feature>
<dbReference type="Proteomes" id="UP001239909">
    <property type="component" value="Unassembled WGS sequence"/>
</dbReference>
<feature type="transmembrane region" description="Helical" evidence="3">
    <location>
        <begin position="31"/>
        <end position="52"/>
    </location>
</feature>
<dbReference type="PANTHER" id="PTHR43037:SF1">
    <property type="entry name" value="BLL1128 PROTEIN"/>
    <property type="match status" value="1"/>
</dbReference>
<dbReference type="InterPro" id="IPR029058">
    <property type="entry name" value="AB_hydrolase_fold"/>
</dbReference>
<dbReference type="InterPro" id="IPR050955">
    <property type="entry name" value="Plant_Biomass_Hydrol_Est"/>
</dbReference>
<evidence type="ECO:0000313" key="6">
    <source>
        <dbReference type="Proteomes" id="UP001239909"/>
    </source>
</evidence>
<dbReference type="PANTHER" id="PTHR43037">
    <property type="entry name" value="UNNAMED PRODUCT-RELATED"/>
    <property type="match status" value="1"/>
</dbReference>
<dbReference type="InterPro" id="IPR002925">
    <property type="entry name" value="Dienelactn_hydro"/>
</dbReference>
<reference evidence="5 6" key="1">
    <citation type="submission" date="2023-04" db="EMBL/GenBank/DDBJ databases">
        <title>Marinoamorphus aggregata gen. nov., sp. Nov., isolate from tissue of brittle star Ophioplocus japonicus.</title>
        <authorList>
            <person name="Kawano K."/>
            <person name="Sawayama S."/>
            <person name="Nakagawa S."/>
        </authorList>
    </citation>
    <scope>NUCLEOTIDE SEQUENCE [LARGE SCALE GENOMIC DNA]</scope>
    <source>
        <strain evidence="5 6">NKW23</strain>
    </source>
</reference>